<evidence type="ECO:0000256" key="6">
    <source>
        <dbReference type="ARBA" id="ARBA00023136"/>
    </source>
</evidence>
<dbReference type="RefSeq" id="WP_213497487.1">
    <property type="nucleotide sequence ID" value="NZ_CP074694.1"/>
</dbReference>
<feature type="domain" description="PDZ" evidence="8">
    <location>
        <begin position="172"/>
        <end position="230"/>
    </location>
</feature>
<feature type="transmembrane region" description="Helical" evidence="7">
    <location>
        <begin position="92"/>
        <end position="113"/>
    </location>
</feature>
<dbReference type="Proteomes" id="UP000676194">
    <property type="component" value="Chromosome"/>
</dbReference>
<keyword evidence="4 7" id="KW-0812">Transmembrane</keyword>
<comment type="catalytic activity">
    <reaction evidence="7">
        <text>L-cysteinyl-[prolipoprotein] + a 1,2-diacyl-sn-glycero-3-phospho-(1'-sn-glycerol) = an S-1,2-diacyl-sn-glyceryl-L-cysteinyl-[prolipoprotein] + sn-glycerol 1-phosphate + H(+)</text>
        <dbReference type="Rhea" id="RHEA:56712"/>
        <dbReference type="Rhea" id="RHEA-COMP:14679"/>
        <dbReference type="Rhea" id="RHEA-COMP:14680"/>
        <dbReference type="ChEBI" id="CHEBI:15378"/>
        <dbReference type="ChEBI" id="CHEBI:29950"/>
        <dbReference type="ChEBI" id="CHEBI:57685"/>
        <dbReference type="ChEBI" id="CHEBI:64716"/>
        <dbReference type="ChEBI" id="CHEBI:140658"/>
        <dbReference type="EC" id="2.5.1.145"/>
    </reaction>
</comment>
<dbReference type="SUPFAM" id="SSF50156">
    <property type="entry name" value="PDZ domain-like"/>
    <property type="match status" value="1"/>
</dbReference>
<evidence type="ECO:0000313" key="10">
    <source>
        <dbReference type="Proteomes" id="UP000676194"/>
    </source>
</evidence>
<dbReference type="Pfam" id="PF01790">
    <property type="entry name" value="LGT"/>
    <property type="match status" value="2"/>
</dbReference>
<dbReference type="GO" id="GO:0042158">
    <property type="term" value="P:lipoprotein biosynthetic process"/>
    <property type="evidence" value="ECO:0007669"/>
    <property type="project" value="UniProtKB-UniRule"/>
</dbReference>
<comment type="pathway">
    <text evidence="7">Protein modification; lipoprotein biosynthesis (diacylglyceryl transfer).</text>
</comment>
<evidence type="ECO:0000256" key="4">
    <source>
        <dbReference type="ARBA" id="ARBA00022692"/>
    </source>
</evidence>
<dbReference type="Pfam" id="PF00595">
    <property type="entry name" value="PDZ"/>
    <property type="match status" value="1"/>
</dbReference>
<keyword evidence="2 7" id="KW-1003">Cell membrane</keyword>
<feature type="transmembrane region" description="Helical" evidence="7">
    <location>
        <begin position="342"/>
        <end position="361"/>
    </location>
</feature>
<keyword evidence="5 7" id="KW-1133">Transmembrane helix</keyword>
<evidence type="ECO:0000256" key="3">
    <source>
        <dbReference type="ARBA" id="ARBA00022679"/>
    </source>
</evidence>
<gene>
    <name evidence="7" type="primary">lgt</name>
    <name evidence="9" type="ORF">KIH39_01370</name>
</gene>
<feature type="transmembrane region" description="Helical" evidence="7">
    <location>
        <begin position="368"/>
        <end position="386"/>
    </location>
</feature>
<organism evidence="9 10">
    <name type="scientific">Telmatocola sphagniphila</name>
    <dbReference type="NCBI Taxonomy" id="1123043"/>
    <lineage>
        <taxon>Bacteria</taxon>
        <taxon>Pseudomonadati</taxon>
        <taxon>Planctomycetota</taxon>
        <taxon>Planctomycetia</taxon>
        <taxon>Gemmatales</taxon>
        <taxon>Gemmataceae</taxon>
    </lineage>
</organism>
<dbReference type="GO" id="GO:0005886">
    <property type="term" value="C:plasma membrane"/>
    <property type="evidence" value="ECO:0007669"/>
    <property type="project" value="UniProtKB-SubCell"/>
</dbReference>
<feature type="transmembrane region" description="Helical" evidence="7">
    <location>
        <begin position="20"/>
        <end position="41"/>
    </location>
</feature>
<protein>
    <recommendedName>
        <fullName evidence="7">Phosphatidylglycerol--prolipoprotein diacylglyceryl transferase</fullName>
        <ecNumber evidence="7">2.5.1.145</ecNumber>
    </recommendedName>
</protein>
<evidence type="ECO:0000256" key="7">
    <source>
        <dbReference type="HAMAP-Rule" id="MF_01147"/>
    </source>
</evidence>
<keyword evidence="3 7" id="KW-0808">Transferase</keyword>
<comment type="subcellular location">
    <subcellularLocation>
        <location evidence="7">Cell membrane</location>
        <topology evidence="7">Multi-pass membrane protein</topology>
    </subcellularLocation>
</comment>
<accession>A0A8E6B5M8</accession>
<keyword evidence="9" id="KW-0328">Glycosyltransferase</keyword>
<keyword evidence="10" id="KW-1185">Reference proteome</keyword>
<dbReference type="KEGG" id="tsph:KIH39_01370"/>
<dbReference type="InterPro" id="IPR001640">
    <property type="entry name" value="Lgt"/>
</dbReference>
<proteinExistence type="inferred from homology"/>
<feature type="transmembrane region" description="Helical" evidence="7">
    <location>
        <begin position="53"/>
        <end position="72"/>
    </location>
</feature>
<dbReference type="Gene3D" id="2.30.42.10">
    <property type="match status" value="1"/>
</dbReference>
<evidence type="ECO:0000256" key="2">
    <source>
        <dbReference type="ARBA" id="ARBA00022475"/>
    </source>
</evidence>
<feature type="transmembrane region" description="Helical" evidence="7">
    <location>
        <begin position="120"/>
        <end position="138"/>
    </location>
</feature>
<dbReference type="GO" id="GO:0008961">
    <property type="term" value="F:phosphatidylglycerol-prolipoprotein diacylglyceryl transferase activity"/>
    <property type="evidence" value="ECO:0007669"/>
    <property type="project" value="UniProtKB-UniRule"/>
</dbReference>
<name>A0A8E6B5M8_9BACT</name>
<comment type="function">
    <text evidence="7">Catalyzes the transfer of the diacylglyceryl group from phosphatidylglycerol to the sulfhydryl group of the N-terminal cysteine of a prolipoprotein, the first step in the formation of mature lipoproteins.</text>
</comment>
<keyword evidence="6 7" id="KW-0472">Membrane</keyword>
<dbReference type="AlphaFoldDB" id="A0A8E6B5M8"/>
<feature type="transmembrane region" description="Helical" evidence="7">
    <location>
        <begin position="398"/>
        <end position="420"/>
    </location>
</feature>
<evidence type="ECO:0000256" key="1">
    <source>
        <dbReference type="ARBA" id="ARBA00007150"/>
    </source>
</evidence>
<evidence type="ECO:0000256" key="5">
    <source>
        <dbReference type="ARBA" id="ARBA00022989"/>
    </source>
</evidence>
<sequence>MQQVLFHIPILQNQFGPEGIPIHGFGAMLFLTFVICMNFAVRRGRLGGVSADRIQDLSLVLLVSGIVGARIFYMIQYKVPFSQFFKIWEGGIVFYGSVLGGTIGYIVLYYYVLRRLKISTWVLADAIAPALAMGLVLGRVGCLLNGCCYGQVASSECASLEFPLLTGPVRSTVAQKYSYQTTLGFSSIDRSEENDPRTIVDKVEADSQALRAGLQPGDKILKFNGQDNGLLILFLTTPSGLDSVRKIEKDLGKLTEIDPVSENSQGLYTFLVTSPNLYLLAKDEFSKIPGVRQLSATDLLSYQLRNWPKGKAKVQFTVERNKEVIELPEYTPRSLGLQPTQLYESISMILMVFLLVSFYPFRRHDGQVMVLLMFGYAIHRFLNEMLRNDTDPIFDFVSLTASMTVSILVFAGAILLELYLRKTQPRRTV</sequence>
<evidence type="ECO:0000259" key="8">
    <source>
        <dbReference type="PROSITE" id="PS50106"/>
    </source>
</evidence>
<dbReference type="InterPro" id="IPR001478">
    <property type="entry name" value="PDZ"/>
</dbReference>
<dbReference type="EC" id="2.5.1.145" evidence="7"/>
<dbReference type="HAMAP" id="MF_01147">
    <property type="entry name" value="Lgt"/>
    <property type="match status" value="1"/>
</dbReference>
<comment type="similarity">
    <text evidence="1 7">Belongs to the Lgt family.</text>
</comment>
<reference evidence="9" key="1">
    <citation type="submission" date="2021-05" db="EMBL/GenBank/DDBJ databases">
        <title>Complete genome sequence of the cellulolytic planctomycete Telmatocola sphagniphila SP2T and characterization of the first cellulase from planctomycetes.</title>
        <authorList>
            <person name="Rakitin A.L."/>
            <person name="Beletsky A.V."/>
            <person name="Naumoff D.G."/>
            <person name="Kulichevskaya I.S."/>
            <person name="Mardanov A.V."/>
            <person name="Ravin N.V."/>
            <person name="Dedysh S.N."/>
        </authorList>
    </citation>
    <scope>NUCLEOTIDE SEQUENCE</scope>
    <source>
        <strain evidence="9">SP2T</strain>
    </source>
</reference>
<dbReference type="PANTHER" id="PTHR30589">
    <property type="entry name" value="PROLIPOPROTEIN DIACYLGLYCERYL TRANSFERASE"/>
    <property type="match status" value="1"/>
</dbReference>
<dbReference type="PANTHER" id="PTHR30589:SF0">
    <property type="entry name" value="PHOSPHATIDYLGLYCEROL--PROLIPOPROTEIN DIACYLGLYCERYL TRANSFERASE"/>
    <property type="match status" value="1"/>
</dbReference>
<feature type="binding site" evidence="7">
    <location>
        <position position="139"/>
    </location>
    <ligand>
        <name>a 1,2-diacyl-sn-glycero-3-phospho-(1'-sn-glycerol)</name>
        <dbReference type="ChEBI" id="CHEBI:64716"/>
    </ligand>
</feature>
<dbReference type="EMBL" id="CP074694">
    <property type="protein sequence ID" value="QVL32595.1"/>
    <property type="molecule type" value="Genomic_DNA"/>
</dbReference>
<dbReference type="UniPathway" id="UPA00664"/>
<dbReference type="InterPro" id="IPR036034">
    <property type="entry name" value="PDZ_sf"/>
</dbReference>
<dbReference type="PROSITE" id="PS50106">
    <property type="entry name" value="PDZ"/>
    <property type="match status" value="1"/>
</dbReference>
<evidence type="ECO:0000313" key="9">
    <source>
        <dbReference type="EMBL" id="QVL32595.1"/>
    </source>
</evidence>